<dbReference type="GO" id="GO:0003677">
    <property type="term" value="F:DNA binding"/>
    <property type="evidence" value="ECO:0007669"/>
    <property type="project" value="UniProtKB-KW"/>
</dbReference>
<keyword evidence="6" id="KW-0539">Nucleus</keyword>
<dbReference type="InterPro" id="IPR052360">
    <property type="entry name" value="Transcr_Regulatory_Proteins"/>
</dbReference>
<evidence type="ECO:0000256" key="5">
    <source>
        <dbReference type="ARBA" id="ARBA00023163"/>
    </source>
</evidence>
<evidence type="ECO:0000256" key="6">
    <source>
        <dbReference type="ARBA" id="ARBA00023242"/>
    </source>
</evidence>
<dbReference type="AlphaFoldDB" id="A0A4Z0YWD5"/>
<organism evidence="9 10">
    <name type="scientific">Xylaria hypoxylon</name>
    <dbReference type="NCBI Taxonomy" id="37992"/>
    <lineage>
        <taxon>Eukaryota</taxon>
        <taxon>Fungi</taxon>
        <taxon>Dikarya</taxon>
        <taxon>Ascomycota</taxon>
        <taxon>Pezizomycotina</taxon>
        <taxon>Sordariomycetes</taxon>
        <taxon>Xylariomycetidae</taxon>
        <taxon>Xylariales</taxon>
        <taxon>Xylariaceae</taxon>
        <taxon>Xylaria</taxon>
    </lineage>
</organism>
<proteinExistence type="predicted"/>
<evidence type="ECO:0000256" key="1">
    <source>
        <dbReference type="ARBA" id="ARBA00022723"/>
    </source>
</evidence>
<keyword evidence="2" id="KW-0862">Zinc</keyword>
<dbReference type="Proteomes" id="UP000297716">
    <property type="component" value="Unassembled WGS sequence"/>
</dbReference>
<protein>
    <recommendedName>
        <fullName evidence="8">Zn(2)-C6 fungal-type domain-containing protein</fullName>
    </recommendedName>
</protein>
<dbReference type="PANTHER" id="PTHR36206:SF12">
    <property type="entry name" value="ASPERCRYPTIN BIOSYNTHESIS CLUSTER-SPECIFIC TRANSCRIPTION REGULATOR ATNN-RELATED"/>
    <property type="match status" value="1"/>
</dbReference>
<keyword evidence="5" id="KW-0804">Transcription</keyword>
<evidence type="ECO:0000313" key="10">
    <source>
        <dbReference type="Proteomes" id="UP000297716"/>
    </source>
</evidence>
<keyword evidence="3" id="KW-0805">Transcription regulation</keyword>
<evidence type="ECO:0000256" key="7">
    <source>
        <dbReference type="SAM" id="MobiDB-lite"/>
    </source>
</evidence>
<accession>A0A4Z0YWD5</accession>
<evidence type="ECO:0000256" key="2">
    <source>
        <dbReference type="ARBA" id="ARBA00022833"/>
    </source>
</evidence>
<dbReference type="SMART" id="SM00066">
    <property type="entry name" value="GAL4"/>
    <property type="match status" value="1"/>
</dbReference>
<keyword evidence="10" id="KW-1185">Reference proteome</keyword>
<evidence type="ECO:0000259" key="8">
    <source>
        <dbReference type="PROSITE" id="PS50048"/>
    </source>
</evidence>
<dbReference type="PROSITE" id="PS00463">
    <property type="entry name" value="ZN2_CY6_FUNGAL_1"/>
    <property type="match status" value="1"/>
</dbReference>
<reference evidence="9 10" key="1">
    <citation type="submission" date="2019-03" db="EMBL/GenBank/DDBJ databases">
        <title>Draft genome sequence of Xylaria hypoxylon DSM 108379, a ubiquitous saprotrophic-parasitic fungi on hardwood.</title>
        <authorList>
            <person name="Buettner E."/>
            <person name="Leonhardt S."/>
            <person name="Gebauer A.M."/>
            <person name="Liers C."/>
            <person name="Hofrichter M."/>
            <person name="Kellner H."/>
        </authorList>
    </citation>
    <scope>NUCLEOTIDE SEQUENCE [LARGE SCALE GENOMIC DNA]</scope>
    <source>
        <strain evidence="9 10">DSM 108379</strain>
    </source>
</reference>
<dbReference type="SUPFAM" id="SSF57701">
    <property type="entry name" value="Zn2/Cys6 DNA-binding domain"/>
    <property type="match status" value="1"/>
</dbReference>
<evidence type="ECO:0000256" key="4">
    <source>
        <dbReference type="ARBA" id="ARBA00023125"/>
    </source>
</evidence>
<dbReference type="InterPro" id="IPR001138">
    <property type="entry name" value="Zn2Cys6_DnaBD"/>
</dbReference>
<feature type="compositionally biased region" description="Basic and acidic residues" evidence="7">
    <location>
        <begin position="83"/>
        <end position="92"/>
    </location>
</feature>
<name>A0A4Z0YWD5_9PEZI</name>
<sequence length="622" mass="69475">MPIVPGAYWDLLDRNTPPVKRRAMHAKARTGCLTCKRRRVKCDETKPTCARCIKSGHMCAGYEDCVTAQSSNSNSNSNSKCTDSSRSKHLDKPTPAQLLLRPKPAVEVRGSGSGDAEYRVNLVRASLTPNYLDVRDALYFERFKCQMLVDIGAWCGAEYWRHKILREILLDKTVQHAALGAAAMLMDLEQQSAYVRSQRMSGKRSLRSAPMAAAIETGEEESLAINESTTETTSMIEHAREEKPLPVVPFSNISPHGKAALHHYTVSIGLCRQTLAAEGVTSSTARSSLTATFFFAVFELVQGNVAEADRILSNGVSLLDDALSQLNADGNPALVADDELHEIQLAFDRMRVTWGLCPYFGGQKGSSAKAAKGTRHFELPALDAPVRTKQVFWNAFSSDFGQFMMSVQQLGNDQVKSLPAILAQRTNYLVQLRYWLPILEDLCAQDPSSAILCTTKVYAQTSIIFLNCFLDRSELAYDTYLPIFKDIVSTYERLLPAQPHARQQQGHLRLTLDVDLFHIITFTVSKCRDRETRAHALRVFGQMTRRQALWTNSGMLAALWALADLEDKGRDAHGILPASSRYRYVNSEWDFQKRQMMAVFVPVLSAPMQTGDMFTVRIPINF</sequence>
<dbReference type="InterPro" id="IPR036864">
    <property type="entry name" value="Zn2-C6_fun-type_DNA-bd_sf"/>
</dbReference>
<dbReference type="Gene3D" id="4.10.240.10">
    <property type="entry name" value="Zn(2)-C6 fungal-type DNA-binding domain"/>
    <property type="match status" value="1"/>
</dbReference>
<gene>
    <name evidence="9" type="ORF">E0Z10_g5276</name>
</gene>
<dbReference type="CDD" id="cd00067">
    <property type="entry name" value="GAL4"/>
    <property type="match status" value="1"/>
</dbReference>
<dbReference type="GO" id="GO:0008270">
    <property type="term" value="F:zinc ion binding"/>
    <property type="evidence" value="ECO:0007669"/>
    <property type="project" value="InterPro"/>
</dbReference>
<dbReference type="GO" id="GO:0000981">
    <property type="term" value="F:DNA-binding transcription factor activity, RNA polymerase II-specific"/>
    <property type="evidence" value="ECO:0007669"/>
    <property type="project" value="InterPro"/>
</dbReference>
<feature type="domain" description="Zn(2)-C6 fungal-type" evidence="8">
    <location>
        <begin position="31"/>
        <end position="59"/>
    </location>
</feature>
<evidence type="ECO:0000313" key="9">
    <source>
        <dbReference type="EMBL" id="TGJ83485.1"/>
    </source>
</evidence>
<dbReference type="EMBL" id="SKBN01000092">
    <property type="protein sequence ID" value="TGJ83485.1"/>
    <property type="molecule type" value="Genomic_DNA"/>
</dbReference>
<dbReference type="Pfam" id="PF00172">
    <property type="entry name" value="Zn_clus"/>
    <property type="match status" value="1"/>
</dbReference>
<comment type="caution">
    <text evidence="9">The sequence shown here is derived from an EMBL/GenBank/DDBJ whole genome shotgun (WGS) entry which is preliminary data.</text>
</comment>
<feature type="compositionally biased region" description="Low complexity" evidence="7">
    <location>
        <begin position="70"/>
        <end position="79"/>
    </location>
</feature>
<dbReference type="STRING" id="37992.A0A4Z0YWD5"/>
<dbReference type="PANTHER" id="PTHR36206">
    <property type="entry name" value="ASPERCRYPTIN BIOSYNTHESIS CLUSTER-SPECIFIC TRANSCRIPTION REGULATOR ATNN-RELATED"/>
    <property type="match status" value="1"/>
</dbReference>
<keyword evidence="4" id="KW-0238">DNA-binding</keyword>
<feature type="region of interest" description="Disordered" evidence="7">
    <location>
        <begin position="69"/>
        <end position="96"/>
    </location>
</feature>
<evidence type="ECO:0000256" key="3">
    <source>
        <dbReference type="ARBA" id="ARBA00023015"/>
    </source>
</evidence>
<dbReference type="OrthoDB" id="1919336at2759"/>
<dbReference type="PROSITE" id="PS50048">
    <property type="entry name" value="ZN2_CY6_FUNGAL_2"/>
    <property type="match status" value="1"/>
</dbReference>
<keyword evidence="1" id="KW-0479">Metal-binding</keyword>